<comment type="caution">
    <text evidence="2">The sequence shown here is derived from an EMBL/GenBank/DDBJ whole genome shotgun (WGS) entry which is preliminary data.</text>
</comment>
<feature type="coiled-coil region" evidence="1">
    <location>
        <begin position="43"/>
        <end position="70"/>
    </location>
</feature>
<accession>A0A9W4U7C3</accession>
<gene>
    <name evidence="2" type="ORF">PDIGIT_LOCUS2499</name>
</gene>
<evidence type="ECO:0000313" key="2">
    <source>
        <dbReference type="EMBL" id="CAI6292168.1"/>
    </source>
</evidence>
<protein>
    <submittedName>
        <fullName evidence="2">Uncharacterized protein</fullName>
    </submittedName>
</protein>
<dbReference type="AlphaFoldDB" id="A0A9W4U7C3"/>
<dbReference type="EMBL" id="CAOQHR010000002">
    <property type="protein sequence ID" value="CAI6292168.1"/>
    <property type="molecule type" value="Genomic_DNA"/>
</dbReference>
<evidence type="ECO:0000256" key="1">
    <source>
        <dbReference type="SAM" id="Coils"/>
    </source>
</evidence>
<name>A0A9W4U7C3_9PLEO</name>
<keyword evidence="3" id="KW-1185">Reference proteome</keyword>
<dbReference type="OrthoDB" id="3682662at2759"/>
<sequence length="145" mass="16451">MSSTPPVARGKAVQNTLYHLDRILDRITEITTDIAILHDKAEKAILKADREKTTAELKALVEKLDEHYEEHQASVRSIDINDMIAFYRVAGRTEEQARKEVEDDFNGVKAMVDEMRRCAKEALADVVYEEIGTPLTESEISFSKI</sequence>
<evidence type="ECO:0000313" key="3">
    <source>
        <dbReference type="Proteomes" id="UP001152607"/>
    </source>
</evidence>
<organism evidence="2 3">
    <name type="scientific">Periconia digitata</name>
    <dbReference type="NCBI Taxonomy" id="1303443"/>
    <lineage>
        <taxon>Eukaryota</taxon>
        <taxon>Fungi</taxon>
        <taxon>Dikarya</taxon>
        <taxon>Ascomycota</taxon>
        <taxon>Pezizomycotina</taxon>
        <taxon>Dothideomycetes</taxon>
        <taxon>Pleosporomycetidae</taxon>
        <taxon>Pleosporales</taxon>
        <taxon>Massarineae</taxon>
        <taxon>Periconiaceae</taxon>
        <taxon>Periconia</taxon>
    </lineage>
</organism>
<keyword evidence="1" id="KW-0175">Coiled coil</keyword>
<dbReference type="Proteomes" id="UP001152607">
    <property type="component" value="Unassembled WGS sequence"/>
</dbReference>
<reference evidence="2" key="1">
    <citation type="submission" date="2023-01" db="EMBL/GenBank/DDBJ databases">
        <authorList>
            <person name="Van Ghelder C."/>
            <person name="Rancurel C."/>
        </authorList>
    </citation>
    <scope>NUCLEOTIDE SEQUENCE</scope>
    <source>
        <strain evidence="2">CNCM I-4278</strain>
    </source>
</reference>
<proteinExistence type="predicted"/>